<dbReference type="InterPro" id="IPR028037">
    <property type="entry name" value="Antitoxin_Rv0909/MT0933"/>
</dbReference>
<reference evidence="3" key="1">
    <citation type="journal article" date="2019" name="Int. J. Syst. Evol. Microbiol.">
        <title>The Global Catalogue of Microorganisms (GCM) 10K type strain sequencing project: providing services to taxonomists for standard genome sequencing and annotation.</title>
        <authorList>
            <consortium name="The Broad Institute Genomics Platform"/>
            <consortium name="The Broad Institute Genome Sequencing Center for Infectious Disease"/>
            <person name="Wu L."/>
            <person name="Ma J."/>
        </authorList>
    </citation>
    <scope>NUCLEOTIDE SEQUENCE [LARGE SCALE GENOMIC DNA]</scope>
    <source>
        <strain evidence="3">JCM 15900</strain>
    </source>
</reference>
<organism evidence="2 3">
    <name type="scientific">Brevibacterium salitolerans</name>
    <dbReference type="NCBI Taxonomy" id="1403566"/>
    <lineage>
        <taxon>Bacteria</taxon>
        <taxon>Bacillati</taxon>
        <taxon>Actinomycetota</taxon>
        <taxon>Actinomycetes</taxon>
        <taxon>Micrococcales</taxon>
        <taxon>Brevibacteriaceae</taxon>
        <taxon>Brevibacterium</taxon>
    </lineage>
</organism>
<evidence type="ECO:0008006" key="4">
    <source>
        <dbReference type="Google" id="ProtNLM"/>
    </source>
</evidence>
<dbReference type="Proteomes" id="UP001500984">
    <property type="component" value="Unassembled WGS sequence"/>
</dbReference>
<gene>
    <name evidence="2" type="ORF">GCM10009823_01550</name>
</gene>
<dbReference type="Pfam" id="PF14013">
    <property type="entry name" value="MT0933_antitox"/>
    <property type="match status" value="1"/>
</dbReference>
<feature type="compositionally biased region" description="Basic and acidic residues" evidence="1">
    <location>
        <begin position="47"/>
        <end position="58"/>
    </location>
</feature>
<sequence length="71" mass="7309">MGFGDIANKAKDALNSDKAEQITDTGLDKAAAAADKLTGGKYTEQIQKGRDAADEKIGNRGADGGQADSRP</sequence>
<comment type="caution">
    <text evidence="2">The sequence shown here is derived from an EMBL/GenBank/DDBJ whole genome shotgun (WGS) entry which is preliminary data.</text>
</comment>
<dbReference type="EMBL" id="BAAAPZ010000001">
    <property type="protein sequence ID" value="GAA2087247.1"/>
    <property type="molecule type" value="Genomic_DNA"/>
</dbReference>
<evidence type="ECO:0000256" key="1">
    <source>
        <dbReference type="SAM" id="MobiDB-lite"/>
    </source>
</evidence>
<feature type="region of interest" description="Disordered" evidence="1">
    <location>
        <begin position="39"/>
        <end position="71"/>
    </location>
</feature>
<protein>
    <recommendedName>
        <fullName evidence="4">MT0933-like antitoxin protein</fullName>
    </recommendedName>
</protein>
<proteinExistence type="predicted"/>
<evidence type="ECO:0000313" key="2">
    <source>
        <dbReference type="EMBL" id="GAA2087247.1"/>
    </source>
</evidence>
<dbReference type="RefSeq" id="WP_291798733.1">
    <property type="nucleotide sequence ID" value="NZ_BAAAPZ010000001.1"/>
</dbReference>
<name>A0ABP5HUI5_9MICO</name>
<keyword evidence="3" id="KW-1185">Reference proteome</keyword>
<evidence type="ECO:0000313" key="3">
    <source>
        <dbReference type="Proteomes" id="UP001500984"/>
    </source>
</evidence>
<accession>A0ABP5HUI5</accession>